<evidence type="ECO:0000313" key="5">
    <source>
        <dbReference type="Proteomes" id="UP000295146"/>
    </source>
</evidence>
<dbReference type="GO" id="GO:0008239">
    <property type="term" value="F:dipeptidyl-peptidase activity"/>
    <property type="evidence" value="ECO:0007669"/>
    <property type="project" value="InterPro"/>
</dbReference>
<accession>A0A4R8CH04</accession>
<dbReference type="SUPFAM" id="SSF49785">
    <property type="entry name" value="Galactose-binding domain-like"/>
    <property type="match status" value="1"/>
</dbReference>
<dbReference type="InterPro" id="IPR013736">
    <property type="entry name" value="Xaa-Pro_dipept_C"/>
</dbReference>
<organism evidence="4 5">
    <name type="scientific">Kribbella pratensis</name>
    <dbReference type="NCBI Taxonomy" id="2512112"/>
    <lineage>
        <taxon>Bacteria</taxon>
        <taxon>Bacillati</taxon>
        <taxon>Actinomycetota</taxon>
        <taxon>Actinomycetes</taxon>
        <taxon>Propionibacteriales</taxon>
        <taxon>Kribbellaceae</taxon>
        <taxon>Kribbella</taxon>
    </lineage>
</organism>
<dbReference type="Pfam" id="PF08530">
    <property type="entry name" value="PepX_C"/>
    <property type="match status" value="1"/>
</dbReference>
<reference evidence="4 5" key="1">
    <citation type="submission" date="2019-03" db="EMBL/GenBank/DDBJ databases">
        <title>Genomic Encyclopedia of Type Strains, Phase III (KMG-III): the genomes of soil and plant-associated and newly described type strains.</title>
        <authorList>
            <person name="Whitman W."/>
        </authorList>
    </citation>
    <scope>NUCLEOTIDE SEQUENCE [LARGE SCALE GENOMIC DNA]</scope>
    <source>
        <strain evidence="4 5">VKM Ac-2573</strain>
    </source>
</reference>
<dbReference type="InterPro" id="IPR005674">
    <property type="entry name" value="CocE/Ser_esterase"/>
</dbReference>
<proteinExistence type="inferred from homology"/>
<dbReference type="InterPro" id="IPR029058">
    <property type="entry name" value="AB_hydrolase_fold"/>
</dbReference>
<dbReference type="OrthoDB" id="3276960at2"/>
<feature type="domain" description="Xaa-Pro dipeptidyl-peptidase C-terminal" evidence="3">
    <location>
        <begin position="307"/>
        <end position="527"/>
    </location>
</feature>
<dbReference type="InterPro" id="IPR000383">
    <property type="entry name" value="Xaa-Pro-like_dom"/>
</dbReference>
<dbReference type="Proteomes" id="UP000295146">
    <property type="component" value="Unassembled WGS sequence"/>
</dbReference>
<gene>
    <name evidence="4" type="ORF">EV653_0587</name>
</gene>
<dbReference type="NCBIfam" id="TIGR00976">
    <property type="entry name" value="CocE_NonD"/>
    <property type="match status" value="1"/>
</dbReference>
<dbReference type="Pfam" id="PF02129">
    <property type="entry name" value="Peptidase_S15"/>
    <property type="match status" value="1"/>
</dbReference>
<keyword evidence="2 4" id="KW-0378">Hydrolase</keyword>
<comment type="caution">
    <text evidence="4">The sequence shown here is derived from an EMBL/GenBank/DDBJ whole genome shotgun (WGS) entry which is preliminary data.</text>
</comment>
<evidence type="ECO:0000313" key="4">
    <source>
        <dbReference type="EMBL" id="TDW75456.1"/>
    </source>
</evidence>
<dbReference type="GO" id="GO:0052689">
    <property type="term" value="F:carboxylic ester hydrolase activity"/>
    <property type="evidence" value="ECO:0007669"/>
    <property type="project" value="UniProtKB-ARBA"/>
</dbReference>
<dbReference type="Gene3D" id="3.40.50.1820">
    <property type="entry name" value="alpha/beta hydrolase"/>
    <property type="match status" value="1"/>
</dbReference>
<dbReference type="PANTHER" id="PTHR22946">
    <property type="entry name" value="DIENELACTONE HYDROLASE DOMAIN-CONTAINING PROTEIN-RELATED"/>
    <property type="match status" value="1"/>
</dbReference>
<dbReference type="SMART" id="SM00939">
    <property type="entry name" value="PepX_C"/>
    <property type="match status" value="1"/>
</dbReference>
<dbReference type="RefSeq" id="WP_134097664.1">
    <property type="nucleotide sequence ID" value="NZ_SODP01000001.1"/>
</dbReference>
<dbReference type="EMBL" id="SODP01000001">
    <property type="protein sequence ID" value="TDW75456.1"/>
    <property type="molecule type" value="Genomic_DNA"/>
</dbReference>
<protein>
    <submittedName>
        <fullName evidence="4">CocE/NonD family hydrolase</fullName>
    </submittedName>
</protein>
<comment type="similarity">
    <text evidence="1">Belongs to the AB hydrolase superfamily.</text>
</comment>
<dbReference type="InterPro" id="IPR050261">
    <property type="entry name" value="FrsA_esterase"/>
</dbReference>
<dbReference type="SUPFAM" id="SSF53474">
    <property type="entry name" value="alpha/beta-Hydrolases"/>
    <property type="match status" value="1"/>
</dbReference>
<dbReference type="AlphaFoldDB" id="A0A4R8CH04"/>
<dbReference type="Gene3D" id="2.60.120.260">
    <property type="entry name" value="Galactose-binding domain-like"/>
    <property type="match status" value="1"/>
</dbReference>
<name>A0A4R8CH04_9ACTN</name>
<dbReference type="InterPro" id="IPR008979">
    <property type="entry name" value="Galactose-bd-like_sf"/>
</dbReference>
<sequence>MRRIATALAVALAAALTAALTLITIGPRADASQTAAPGFSTAYQRIPGAGGIEIGAVVLTPTGQGDGPFPLVVMPSSWGVPNAEYVGQGTKLATAGFQVISYSSRGFWDSGGGVDIAGPPTVADVSKVIDWAGRHTPADTSRVAAVGISYGAGTSLLAAAKDSRIKAVGALSGWADLIRSLDPNDTVALQSVAGLLALGNITGRPGPEMASLQTKFVTGDFDGAIAQASQLSPARSAATVVDQINAKKPAVFLANAFEDSIFPPSQYTDFFTSLTGPKRLLLAHGDHATPEVTGAVGLPNETWDELVGWLRHYLTGADNGADAEAPVQLKSQRGTWRGYASWAAVGQARTSYLTKAGALQGGASTGWNRSIGAGIPTVADSGVALVSGALQGLLAIPTGVVTPLVDRSFAGVWSGPTFGSATVVNGTPKLHVTVEPSAASTSLFAYLYDVDALGVGSLISHKPYTLRGATPGKAVPLDVQLEATSWEVPAGHHLVLVVDTVDPRYLGRSVIGSTVTFSSPAADPSWISVPLAARAPPSPVCVSV</sequence>
<evidence type="ECO:0000259" key="3">
    <source>
        <dbReference type="SMART" id="SM00939"/>
    </source>
</evidence>
<dbReference type="PANTHER" id="PTHR22946:SF9">
    <property type="entry name" value="POLYKETIDE TRANSFERASE AF380"/>
    <property type="match status" value="1"/>
</dbReference>
<evidence type="ECO:0000256" key="1">
    <source>
        <dbReference type="ARBA" id="ARBA00008645"/>
    </source>
</evidence>
<evidence type="ECO:0000256" key="2">
    <source>
        <dbReference type="ARBA" id="ARBA00022801"/>
    </source>
</evidence>
<keyword evidence="5" id="KW-1185">Reference proteome</keyword>